<sequence>MYYLLAILLLVIFILFPLLVPQSFMRFLLFTGAISLSFIVGERTFLTSIGGISPTAFKLFAVMIAGIIILGAEKRTINLAINIKFHLLFITYATLSLIWCEDVIYGLRNIAKLLAPPLLLLIFQIALPSEQEIRKTEKWIFLGGIFIIILGIIADALGLKPSQYHSIPRFTIPHLNPSPFSFYMLMLTLFSIVSFYYDRKNIYLLLFFLFSIFCVLPLTRITIGALLISLMVFLVLITRNKIIKTIMFLSPIFLIPFFIFLSTSISILKERMFLNPEIVSFSTIFQNPKLFLEQLNTSGRTTLWSFALEKFFQKNPLWGSGAGATQHFFYEKFGRGVVHSEYIRLLCELGIIGCTFFIIVFLLYLADMYKIWQRTKEITTKKYALTAILCLTSYLIISITDNAIDYVFHLSMYVFAFTAFAYQCYEQENSILY</sequence>
<feature type="transmembrane region" description="Helical" evidence="5">
    <location>
        <begin position="45"/>
        <end position="72"/>
    </location>
</feature>
<keyword evidence="4 5" id="KW-0472">Membrane</keyword>
<evidence type="ECO:0000313" key="7">
    <source>
        <dbReference type="EMBL" id="AMM41432.1"/>
    </source>
</evidence>
<dbReference type="OrthoDB" id="5447433at2"/>
<evidence type="ECO:0000313" key="8">
    <source>
        <dbReference type="Proteomes" id="UP000070560"/>
    </source>
</evidence>
<reference evidence="7 8" key="1">
    <citation type="submission" date="2015-10" db="EMBL/GenBank/DDBJ databases">
        <title>Candidatus Desulfofervidus auxilii, a hydrogenotrophic sulfate-reducing bacterium involved in the thermophilic anaerobic oxidation of methane.</title>
        <authorList>
            <person name="Krukenberg V."/>
            <person name="Richter M."/>
            <person name="Wegener G."/>
        </authorList>
    </citation>
    <scope>NUCLEOTIDE SEQUENCE [LARGE SCALE GENOMIC DNA]</scope>
    <source>
        <strain evidence="7 8">HS1</strain>
    </source>
</reference>
<keyword evidence="3 5" id="KW-1133">Transmembrane helix</keyword>
<dbReference type="RefSeq" id="WP_066063724.1">
    <property type="nucleotide sequence ID" value="NZ_CP013015.1"/>
</dbReference>
<dbReference type="Pfam" id="PF04932">
    <property type="entry name" value="Wzy_C"/>
    <property type="match status" value="1"/>
</dbReference>
<feature type="transmembrane region" description="Helical" evidence="5">
    <location>
        <begin position="79"/>
        <end position="99"/>
    </location>
</feature>
<dbReference type="Proteomes" id="UP000070560">
    <property type="component" value="Chromosome"/>
</dbReference>
<dbReference type="KEGG" id="daw:HS1_001638"/>
<dbReference type="EMBL" id="CP013015">
    <property type="protein sequence ID" value="AMM41432.1"/>
    <property type="molecule type" value="Genomic_DNA"/>
</dbReference>
<evidence type="ECO:0000256" key="2">
    <source>
        <dbReference type="ARBA" id="ARBA00022692"/>
    </source>
</evidence>
<name>A0A7U4QLA3_DESA2</name>
<keyword evidence="2 5" id="KW-0812">Transmembrane</keyword>
<proteinExistence type="predicted"/>
<evidence type="ECO:0000256" key="1">
    <source>
        <dbReference type="ARBA" id="ARBA00004141"/>
    </source>
</evidence>
<feature type="domain" description="O-antigen ligase-related" evidence="6">
    <location>
        <begin position="205"/>
        <end position="358"/>
    </location>
</feature>
<comment type="subcellular location">
    <subcellularLocation>
        <location evidence="1">Membrane</location>
        <topology evidence="1">Multi-pass membrane protein</topology>
    </subcellularLocation>
</comment>
<feature type="transmembrane region" description="Helical" evidence="5">
    <location>
        <begin position="342"/>
        <end position="363"/>
    </location>
</feature>
<dbReference type="InterPro" id="IPR007016">
    <property type="entry name" value="O-antigen_ligase-rel_domated"/>
</dbReference>
<feature type="transmembrane region" description="Helical" evidence="5">
    <location>
        <begin position="203"/>
        <end position="236"/>
    </location>
</feature>
<dbReference type="InterPro" id="IPR051533">
    <property type="entry name" value="WaaL-like"/>
</dbReference>
<dbReference type="PANTHER" id="PTHR37422">
    <property type="entry name" value="TEICHURONIC ACID BIOSYNTHESIS PROTEIN TUAE"/>
    <property type="match status" value="1"/>
</dbReference>
<evidence type="ECO:0000259" key="6">
    <source>
        <dbReference type="Pfam" id="PF04932"/>
    </source>
</evidence>
<organism evidence="7 8">
    <name type="scientific">Desulfofervidus auxilii</name>
    <dbReference type="NCBI Taxonomy" id="1621989"/>
    <lineage>
        <taxon>Bacteria</taxon>
        <taxon>Pseudomonadati</taxon>
        <taxon>Thermodesulfobacteriota</taxon>
        <taxon>Candidatus Desulfofervidia</taxon>
        <taxon>Candidatus Desulfofervidales</taxon>
        <taxon>Candidatus Desulfofervidaceae</taxon>
        <taxon>Candidatus Desulfofervidus</taxon>
    </lineage>
</organism>
<protein>
    <submittedName>
        <fullName evidence="7">Polymerase</fullName>
    </submittedName>
</protein>
<feature type="transmembrane region" description="Helical" evidence="5">
    <location>
        <begin position="248"/>
        <end position="268"/>
    </location>
</feature>
<evidence type="ECO:0000256" key="4">
    <source>
        <dbReference type="ARBA" id="ARBA00023136"/>
    </source>
</evidence>
<feature type="transmembrane region" description="Helical" evidence="5">
    <location>
        <begin position="139"/>
        <end position="159"/>
    </location>
</feature>
<gene>
    <name evidence="7" type="ORF">HS1_001638</name>
</gene>
<dbReference type="PANTHER" id="PTHR37422:SF17">
    <property type="entry name" value="O-ANTIGEN LIGASE"/>
    <property type="match status" value="1"/>
</dbReference>
<feature type="transmembrane region" description="Helical" evidence="5">
    <location>
        <begin position="180"/>
        <end position="197"/>
    </location>
</feature>
<accession>A0A7U4QLA3</accession>
<dbReference type="GO" id="GO:0016020">
    <property type="term" value="C:membrane"/>
    <property type="evidence" value="ECO:0007669"/>
    <property type="project" value="UniProtKB-SubCell"/>
</dbReference>
<feature type="transmembrane region" description="Helical" evidence="5">
    <location>
        <begin position="383"/>
        <end position="400"/>
    </location>
</feature>
<evidence type="ECO:0000256" key="5">
    <source>
        <dbReference type="SAM" id="Phobius"/>
    </source>
</evidence>
<keyword evidence="8" id="KW-1185">Reference proteome</keyword>
<dbReference type="AlphaFoldDB" id="A0A7U4QLA3"/>
<evidence type="ECO:0000256" key="3">
    <source>
        <dbReference type="ARBA" id="ARBA00022989"/>
    </source>
</evidence>